<comment type="caution">
    <text evidence="1">The sequence shown here is derived from an EMBL/GenBank/DDBJ whole genome shotgun (WGS) entry which is preliminary data.</text>
</comment>
<sequence>MEEAFNATVSFWKGKEKAEGKLAKGSYTVLYGVLYSPTSAPVASPTTSLPEVVGEKRNWDYRFAWIRDSSIVAQDLIEVGEVVTGRRILNFLLGLVNFASKPFRHPLYTVDGEDPPPEVELKWLPGYKGSAPVRVGNKASEQLQLDVEGFFMSALWKYYEKTGDLVFLKEVEEKVKYIANWVSRNWGLTDASIWEERGVSRHYTHSKAMMWVALKRAGEVMRELGEEDYWKESREKLREWIFNNCVHEGYLTRYAGSTDVDSALLSLPLYGFLDVKDDVFLRTLRKIEENLKVGPFVKRYASDFMGEAKHPFLLTTLWLAGVYVRLGKKEEAMKVVEELDKLSPLGLVGDHLDVEEGDFTGNFP</sequence>
<evidence type="ECO:0000313" key="1">
    <source>
        <dbReference type="EMBL" id="MEW9492236.1"/>
    </source>
</evidence>
<reference evidence="1" key="1">
    <citation type="submission" date="2024-07" db="EMBL/GenBank/DDBJ databases">
        <title>Metagenome and Metagenome-Assembled Genomes of Archaea from a hot spring from the geothermal field of Los Azufres, Mexico.</title>
        <authorList>
            <person name="Marin-Paredes R."/>
            <person name="Martinez-Romero E."/>
            <person name="Servin-Garciduenas L.E."/>
        </authorList>
    </citation>
    <scope>NUCLEOTIDE SEQUENCE</scope>
    <source>
        <strain evidence="1">AZ1-454</strain>
    </source>
</reference>
<proteinExistence type="predicted"/>
<dbReference type="EMBL" id="JZWS03000017">
    <property type="protein sequence ID" value="MEW9492236.1"/>
    <property type="molecule type" value="Genomic_DNA"/>
</dbReference>
<keyword evidence="1" id="KW-0378">Hydrolase</keyword>
<evidence type="ECO:0000313" key="2">
    <source>
        <dbReference type="Proteomes" id="UP000053480"/>
    </source>
</evidence>
<protein>
    <submittedName>
        <fullName evidence="1">Glycoside hydrolase family 15 protein</fullName>
    </submittedName>
</protein>
<accession>A0ACC6TR82</accession>
<name>A0ACC6TR82_9CREN</name>
<organism evidence="1 2">
    <name type="scientific">Candidatus Aramenus sulfurataquae</name>
    <dbReference type="NCBI Taxonomy" id="1326980"/>
    <lineage>
        <taxon>Archaea</taxon>
        <taxon>Thermoproteota</taxon>
        <taxon>Thermoprotei</taxon>
        <taxon>Sulfolobales</taxon>
        <taxon>Sulfolobaceae</taxon>
        <taxon>Candidatus Aramenus</taxon>
    </lineage>
</organism>
<dbReference type="Proteomes" id="UP000053480">
    <property type="component" value="Unassembled WGS sequence"/>
</dbReference>
<gene>
    <name evidence="1" type="ORF">TQ35_0008575</name>
</gene>